<proteinExistence type="predicted"/>
<dbReference type="EMBL" id="CBTK010000281">
    <property type="protein sequence ID" value="CDH46910.1"/>
    <property type="molecule type" value="Genomic_DNA"/>
</dbReference>
<evidence type="ECO:0000313" key="3">
    <source>
        <dbReference type="Proteomes" id="UP000019184"/>
    </source>
</evidence>
<gene>
    <name evidence="2" type="ORF">BN874_640028</name>
</gene>
<name>A0A7U7J560_9GAMM</name>
<evidence type="ECO:0000313" key="2">
    <source>
        <dbReference type="EMBL" id="CDH46910.1"/>
    </source>
</evidence>
<comment type="caution">
    <text evidence="2">The sequence shown here is derived from an EMBL/GenBank/DDBJ whole genome shotgun (WGS) entry which is preliminary data.</text>
</comment>
<keyword evidence="3" id="KW-1185">Reference proteome</keyword>
<reference evidence="2 3" key="1">
    <citation type="journal article" date="2014" name="ISME J.">
        <title>Candidatus Competibacter-lineage genomes retrieved from metagenomes reveal functional metabolic diversity.</title>
        <authorList>
            <person name="McIlroy S.J."/>
            <person name="Albertsen M."/>
            <person name="Andresen E.K."/>
            <person name="Saunders A.M."/>
            <person name="Kristiansen R."/>
            <person name="Stokholm-Bjerregaard M."/>
            <person name="Nielsen K.L."/>
            <person name="Nielsen P.H."/>
        </authorList>
    </citation>
    <scope>NUCLEOTIDE SEQUENCE [LARGE SCALE GENOMIC DNA]</scope>
    <source>
        <strain evidence="2 3">Run_B_J11</strain>
    </source>
</reference>
<feature type="region of interest" description="Disordered" evidence="1">
    <location>
        <begin position="63"/>
        <end position="87"/>
    </location>
</feature>
<protein>
    <submittedName>
        <fullName evidence="2">Uncharacterized protein</fullName>
    </submittedName>
</protein>
<accession>A0A7U7J560</accession>
<organism evidence="2 3">
    <name type="scientific">Candidatus Contendobacter odensis Run_B_J11</name>
    <dbReference type="NCBI Taxonomy" id="1400861"/>
    <lineage>
        <taxon>Bacteria</taxon>
        <taxon>Pseudomonadati</taxon>
        <taxon>Pseudomonadota</taxon>
        <taxon>Gammaproteobacteria</taxon>
        <taxon>Candidatus Competibacteraceae</taxon>
        <taxon>Candidatus Contendibacter</taxon>
    </lineage>
</organism>
<dbReference type="AlphaFoldDB" id="A0A7U7J560"/>
<sequence>MNIDDFVEIVQGGMISSTPLTVPIPSTSISRISSTDTVGTLAHHTQDGRHCQTTAMIESAIGDDIAHNPSPPQRQRPSPSHYAFLES</sequence>
<evidence type="ECO:0000256" key="1">
    <source>
        <dbReference type="SAM" id="MobiDB-lite"/>
    </source>
</evidence>
<dbReference type="Proteomes" id="UP000019184">
    <property type="component" value="Unassembled WGS sequence"/>
</dbReference>